<evidence type="ECO:0000313" key="3">
    <source>
        <dbReference type="Proteomes" id="UP000824115"/>
    </source>
</evidence>
<name>A0A9D2GP84_9BACT</name>
<proteinExistence type="predicted"/>
<protein>
    <submittedName>
        <fullName evidence="2">ORF6N domain-containing protein</fullName>
    </submittedName>
</protein>
<organism evidence="2 3">
    <name type="scientific">Candidatus Coprenecus stercoravium</name>
    <dbReference type="NCBI Taxonomy" id="2840735"/>
    <lineage>
        <taxon>Bacteria</taxon>
        <taxon>Pseudomonadati</taxon>
        <taxon>Bacteroidota</taxon>
        <taxon>Bacteroidia</taxon>
        <taxon>Bacteroidales</taxon>
        <taxon>Rikenellaceae</taxon>
        <taxon>Rikenellaceae incertae sedis</taxon>
        <taxon>Candidatus Coprenecus</taxon>
    </lineage>
</organism>
<comment type="caution">
    <text evidence="2">The sequence shown here is derived from an EMBL/GenBank/DDBJ whole genome shotgun (WGS) entry which is preliminary data.</text>
</comment>
<dbReference type="Proteomes" id="UP000824115">
    <property type="component" value="Unassembled WGS sequence"/>
</dbReference>
<evidence type="ECO:0000259" key="1">
    <source>
        <dbReference type="Pfam" id="PF10543"/>
    </source>
</evidence>
<dbReference type="Pfam" id="PF10543">
    <property type="entry name" value="ORF6N"/>
    <property type="match status" value="1"/>
</dbReference>
<feature type="domain" description="KilA-N DNA-binding" evidence="1">
    <location>
        <begin position="9"/>
        <end position="62"/>
    </location>
</feature>
<reference evidence="2" key="1">
    <citation type="journal article" date="2021" name="PeerJ">
        <title>Extensive microbial diversity within the chicken gut microbiome revealed by metagenomics and culture.</title>
        <authorList>
            <person name="Gilroy R."/>
            <person name="Ravi A."/>
            <person name="Getino M."/>
            <person name="Pursley I."/>
            <person name="Horton D.L."/>
            <person name="Alikhan N.F."/>
            <person name="Baker D."/>
            <person name="Gharbi K."/>
            <person name="Hall N."/>
            <person name="Watson M."/>
            <person name="Adriaenssens E.M."/>
            <person name="Foster-Nyarko E."/>
            <person name="Jarju S."/>
            <person name="Secka A."/>
            <person name="Antonio M."/>
            <person name="Oren A."/>
            <person name="Chaudhuri R.R."/>
            <person name="La Ragione R."/>
            <person name="Hildebrand F."/>
            <person name="Pallen M.J."/>
        </authorList>
    </citation>
    <scope>NUCLEOTIDE SEQUENCE</scope>
    <source>
        <strain evidence="2">Gambia16-554</strain>
    </source>
</reference>
<dbReference type="InterPro" id="IPR018873">
    <property type="entry name" value="KilA-N_DNA-bd_domain"/>
</dbReference>
<evidence type="ECO:0000313" key="2">
    <source>
        <dbReference type="EMBL" id="HIZ84885.1"/>
    </source>
</evidence>
<sequence length="83" mass="9593">MELETIRSMIYEVRGVRVMLDFDLARLYQVENRTLKQAVRRNMDRFPGDFMLKLTKEEANMLISIGISHFVISPDYNPGPGTG</sequence>
<reference evidence="2" key="2">
    <citation type="submission" date="2021-04" db="EMBL/GenBank/DDBJ databases">
        <authorList>
            <person name="Gilroy R."/>
        </authorList>
    </citation>
    <scope>NUCLEOTIDE SEQUENCE</scope>
    <source>
        <strain evidence="2">Gambia16-554</strain>
    </source>
</reference>
<accession>A0A9D2GP84</accession>
<dbReference type="EMBL" id="DXAW01000005">
    <property type="protein sequence ID" value="HIZ84885.1"/>
    <property type="molecule type" value="Genomic_DNA"/>
</dbReference>
<dbReference type="AlphaFoldDB" id="A0A9D2GP84"/>
<gene>
    <name evidence="2" type="ORF">IAC04_00105</name>
</gene>